<dbReference type="CDD" id="cd00037">
    <property type="entry name" value="CLECT"/>
    <property type="match status" value="1"/>
</dbReference>
<feature type="compositionally biased region" description="Polar residues" evidence="7">
    <location>
        <begin position="495"/>
        <end position="512"/>
    </location>
</feature>
<dbReference type="InterPro" id="IPR002557">
    <property type="entry name" value="Chitin-bd_dom"/>
</dbReference>
<evidence type="ECO:0000259" key="8">
    <source>
        <dbReference type="PROSITE" id="PS50287"/>
    </source>
</evidence>
<proteinExistence type="predicted"/>
<dbReference type="SUPFAM" id="SSF57625">
    <property type="entry name" value="Invertebrate chitin-binding proteins"/>
    <property type="match status" value="3"/>
</dbReference>
<dbReference type="PANTHER" id="PTHR23301">
    <property type="entry name" value="CHITIN BINDING PERITROPHIN-A"/>
    <property type="match status" value="1"/>
</dbReference>
<evidence type="ECO:0000256" key="2">
    <source>
        <dbReference type="ARBA" id="ARBA00022729"/>
    </source>
</evidence>
<evidence type="ECO:0000256" key="1">
    <source>
        <dbReference type="ARBA" id="ARBA00022669"/>
    </source>
</evidence>
<organism evidence="10 11">
    <name type="scientific">Cotesia congregata</name>
    <name type="common">Parasitoid wasp</name>
    <name type="synonym">Apanteles congregatus</name>
    <dbReference type="NCBI Taxonomy" id="51543"/>
    <lineage>
        <taxon>Eukaryota</taxon>
        <taxon>Metazoa</taxon>
        <taxon>Ecdysozoa</taxon>
        <taxon>Arthropoda</taxon>
        <taxon>Hexapoda</taxon>
        <taxon>Insecta</taxon>
        <taxon>Pterygota</taxon>
        <taxon>Neoptera</taxon>
        <taxon>Endopterygota</taxon>
        <taxon>Hymenoptera</taxon>
        <taxon>Apocrita</taxon>
        <taxon>Ichneumonoidea</taxon>
        <taxon>Braconidae</taxon>
        <taxon>Microgastrinae</taxon>
        <taxon>Cotesia</taxon>
    </lineage>
</organism>
<dbReference type="PANTHER" id="PTHR23301:SF0">
    <property type="entry name" value="CHITIN-BINDING TYPE-2 DOMAIN-CONTAINING PROTEIN-RELATED"/>
    <property type="match status" value="1"/>
</dbReference>
<feature type="domain" description="SRCR" evidence="8">
    <location>
        <begin position="902"/>
        <end position="992"/>
    </location>
</feature>
<evidence type="ECO:0000313" key="11">
    <source>
        <dbReference type="Proteomes" id="UP000786811"/>
    </source>
</evidence>
<reference evidence="10" key="1">
    <citation type="submission" date="2021-04" db="EMBL/GenBank/DDBJ databases">
        <authorList>
            <person name="Chebbi M.A.C M."/>
        </authorList>
    </citation>
    <scope>NUCLEOTIDE SEQUENCE</scope>
</reference>
<keyword evidence="4 6" id="KW-1015">Disulfide bond</keyword>
<dbReference type="InterPro" id="IPR036508">
    <property type="entry name" value="Chitin-bd_dom_sf"/>
</dbReference>
<dbReference type="PROSITE" id="PS50940">
    <property type="entry name" value="CHIT_BIND_II"/>
    <property type="match status" value="3"/>
</dbReference>
<feature type="disulfide bond" evidence="6">
    <location>
        <begin position="962"/>
        <end position="972"/>
    </location>
</feature>
<keyword evidence="5" id="KW-0325">Glycoprotein</keyword>
<dbReference type="PROSITE" id="PS50287">
    <property type="entry name" value="SRCR_2"/>
    <property type="match status" value="1"/>
</dbReference>
<dbReference type="Proteomes" id="UP000786811">
    <property type="component" value="Unassembled WGS sequence"/>
</dbReference>
<feature type="compositionally biased region" description="Low complexity" evidence="7">
    <location>
        <begin position="416"/>
        <end position="431"/>
    </location>
</feature>
<feature type="compositionally biased region" description="Polar residues" evidence="7">
    <location>
        <begin position="732"/>
        <end position="760"/>
    </location>
</feature>
<dbReference type="OrthoDB" id="6020543at2759"/>
<dbReference type="SUPFAM" id="SSF56487">
    <property type="entry name" value="SRCR-like"/>
    <property type="match status" value="1"/>
</dbReference>
<feature type="region of interest" description="Disordered" evidence="7">
    <location>
        <begin position="732"/>
        <end position="765"/>
    </location>
</feature>
<evidence type="ECO:0000313" key="10">
    <source>
        <dbReference type="EMBL" id="CAG5106621.1"/>
    </source>
</evidence>
<dbReference type="SUPFAM" id="SSF56436">
    <property type="entry name" value="C-type lectin-like"/>
    <property type="match status" value="1"/>
</dbReference>
<protein>
    <submittedName>
        <fullName evidence="10">Similar to Cht10: Probable chitinase 10 (Drosophila melanogaster)</fullName>
    </submittedName>
</protein>
<dbReference type="InterPro" id="IPR051940">
    <property type="entry name" value="Chitin_bind-dev_reg"/>
</dbReference>
<evidence type="ECO:0000256" key="5">
    <source>
        <dbReference type="ARBA" id="ARBA00023180"/>
    </source>
</evidence>
<feature type="compositionally biased region" description="Basic and acidic residues" evidence="7">
    <location>
        <begin position="71"/>
        <end position="82"/>
    </location>
</feature>
<feature type="compositionally biased region" description="Polar residues" evidence="7">
    <location>
        <begin position="605"/>
        <end position="616"/>
    </location>
</feature>
<feature type="domain" description="Chitin-binding type-2" evidence="9">
    <location>
        <begin position="130"/>
        <end position="187"/>
    </location>
</feature>
<dbReference type="InterPro" id="IPR001190">
    <property type="entry name" value="SRCR"/>
</dbReference>
<dbReference type="AlphaFoldDB" id="A0A8J2HQG2"/>
<evidence type="ECO:0000256" key="3">
    <source>
        <dbReference type="ARBA" id="ARBA00022737"/>
    </source>
</evidence>
<dbReference type="Pfam" id="PF01607">
    <property type="entry name" value="CBM_14"/>
    <property type="match status" value="3"/>
</dbReference>
<dbReference type="EMBL" id="CAJNRD030001124">
    <property type="protein sequence ID" value="CAG5106621.1"/>
    <property type="molecule type" value="Genomic_DNA"/>
</dbReference>
<feature type="domain" description="Chitin-binding type-2" evidence="9">
    <location>
        <begin position="335"/>
        <end position="392"/>
    </location>
</feature>
<keyword evidence="2" id="KW-0732">Signal</keyword>
<dbReference type="Gene3D" id="2.170.140.10">
    <property type="entry name" value="Chitin binding domain"/>
    <property type="match status" value="3"/>
</dbReference>
<feature type="compositionally biased region" description="Polar residues" evidence="7">
    <location>
        <begin position="432"/>
        <end position="441"/>
    </location>
</feature>
<dbReference type="InterPro" id="IPR016186">
    <property type="entry name" value="C-type_lectin-like/link_sf"/>
</dbReference>
<feature type="compositionally biased region" description="Gly residues" evidence="7">
    <location>
        <begin position="453"/>
        <end position="473"/>
    </location>
</feature>
<evidence type="ECO:0000259" key="9">
    <source>
        <dbReference type="PROSITE" id="PS50940"/>
    </source>
</evidence>
<dbReference type="Gene3D" id="3.10.250.10">
    <property type="entry name" value="SRCR-like domain"/>
    <property type="match status" value="1"/>
</dbReference>
<feature type="region of interest" description="Disordered" evidence="7">
    <location>
        <begin position="600"/>
        <end position="620"/>
    </location>
</feature>
<evidence type="ECO:0000256" key="7">
    <source>
        <dbReference type="SAM" id="MobiDB-lite"/>
    </source>
</evidence>
<dbReference type="SMART" id="SM00202">
    <property type="entry name" value="SR"/>
    <property type="match status" value="1"/>
</dbReference>
<feature type="compositionally biased region" description="Polar residues" evidence="7">
    <location>
        <begin position="51"/>
        <end position="68"/>
    </location>
</feature>
<feature type="domain" description="Chitin-binding type-2" evidence="9">
    <location>
        <begin position="226"/>
        <end position="283"/>
    </location>
</feature>
<gene>
    <name evidence="10" type="ORF">HICCMSTLAB_LOCUS12351</name>
</gene>
<dbReference type="GO" id="GO:0016020">
    <property type="term" value="C:membrane"/>
    <property type="evidence" value="ECO:0007669"/>
    <property type="project" value="InterPro"/>
</dbReference>
<dbReference type="SMART" id="SM00494">
    <property type="entry name" value="ChtBD2"/>
    <property type="match status" value="3"/>
</dbReference>
<evidence type="ECO:0000256" key="4">
    <source>
        <dbReference type="ARBA" id="ARBA00023157"/>
    </source>
</evidence>
<feature type="compositionally biased region" description="Low complexity" evidence="7">
    <location>
        <begin position="474"/>
        <end position="488"/>
    </location>
</feature>
<feature type="region of interest" description="Disordered" evidence="7">
    <location>
        <begin position="39"/>
        <end position="82"/>
    </location>
</feature>
<comment type="caution">
    <text evidence="6">Lacks conserved residue(s) required for the propagation of feature annotation.</text>
</comment>
<accession>A0A8J2HQG2</accession>
<keyword evidence="1" id="KW-0147">Chitin-binding</keyword>
<comment type="caution">
    <text evidence="10">The sequence shown here is derived from an EMBL/GenBank/DDBJ whole genome shotgun (WGS) entry which is preliminary data.</text>
</comment>
<dbReference type="GO" id="GO:0005576">
    <property type="term" value="C:extracellular region"/>
    <property type="evidence" value="ECO:0007669"/>
    <property type="project" value="InterPro"/>
</dbReference>
<evidence type="ECO:0000256" key="6">
    <source>
        <dbReference type="PROSITE-ProRule" id="PRU00196"/>
    </source>
</evidence>
<dbReference type="GO" id="GO:0008061">
    <property type="term" value="F:chitin binding"/>
    <property type="evidence" value="ECO:0007669"/>
    <property type="project" value="UniProtKB-KW"/>
</dbReference>
<sequence>MTESLFIIIYDPALTTTKPPQRRESLPWYLSGEDSIPPAEFLLPPRAKPSEAQTQRNVPGTKGSSNWRKNSRSDIEQRSEKDTHHIPYNYYNNYNDNLGFYDQVQSKPRKEAIVARKEESKVAKYDRATGVECPYPEATGQFIYPIDCNFFVNCWKGRAFIQPCAPGTRFNPETLECDFPHKVKCYGGELADFVGSDYSQPEISGQREPLSIKYSPLVTAEVNNYQPTCLEQLTGFLPHPEDCKKYLQCVNGQAIIRDCGPGTVFNPIISVCDWPKNVRGCENAIEEPEDTLPLYLTPPRSAPIISPTRDSFSSYVIPNSQNSWRPIPRQQVIQPIACPRDFSGITKHPTDCAKFLQCDHGATFIMDCGPGTVFNPSISVCDWPYNVPGCSQAGHNNNDDDNNSPVEREGRTHDLNSWNQQGNSNSGFNSNHPGYSPSQGRPCSYPGCSNVGQGQGQGQGLGLGYSPGQGQGQGRFPPRYPNRQNRPPIVDNRSSRPNSYNPQQNPHQNYPHYSTNDNIRTNNDNLREFPAFPGNIYVEAPRTNNQWKPIMSNNNNNNQWNQPTWRPASVDSTQKPAVYNGHGYGYNPSGGFTPGRWSDHDQGLSPHSINQGNVSPDKSKIKKVNPSGYVGSNYYNITNINGSKWKPLNTSYSDTHPDLTSQLNPQKHYQPWKSISHYNKTQYTMNNHFNQSHIGWEPENKTNNHLYNHNTRTYTTSEEPIRRNEANNVGNYNAHNGKPISSTASTPDAFGSSYSPSETPSNRREKILPDGVMVPWEKPDTNAPEVSIDEDINYGYDDVLGNENKITPVSVGPNIDKYDVDVLDVDTWKPKITNKTSGKSNNDDNSSIMKIDNKVVDLEIFNVESAPWQLIETAFPVYYVPPLISLGHTNDKLITPLSGQIVRLRGGSSNINGYVEVQGIEPGWGVVCDTKHGWTLKEANLVCRQLGFTSIPDWIAATSVQCFGNETNFQSCKFTHGSECNIQRDAVAVSCLPNRVAHCRGDETPHDGNCYHLADSSSGLNHAEALKYCSSKNSRLVDITTQGENNFLSEWLIQSHPEIESIMTSGIGFTTFNRTIWLWEDSAKAKFNVRASAS</sequence>
<name>A0A8J2HQG2_COTCN</name>
<dbReference type="Gene3D" id="3.10.100.10">
    <property type="entry name" value="Mannose-Binding Protein A, subunit A"/>
    <property type="match status" value="1"/>
</dbReference>
<feature type="region of interest" description="Disordered" evidence="7">
    <location>
        <begin position="392"/>
        <end position="512"/>
    </location>
</feature>
<dbReference type="InterPro" id="IPR036772">
    <property type="entry name" value="SRCR-like_dom_sf"/>
</dbReference>
<keyword evidence="11" id="KW-1185">Reference proteome</keyword>
<dbReference type="Pfam" id="PF00530">
    <property type="entry name" value="SRCR"/>
    <property type="match status" value="1"/>
</dbReference>
<dbReference type="InterPro" id="IPR016187">
    <property type="entry name" value="CTDL_fold"/>
</dbReference>
<keyword evidence="3" id="KW-0677">Repeat</keyword>